<feature type="compositionally biased region" description="Polar residues" evidence="1">
    <location>
        <begin position="1"/>
        <end position="18"/>
    </location>
</feature>
<proteinExistence type="predicted"/>
<accession>A0A0E9TTP0</accession>
<organism evidence="2">
    <name type="scientific">Anguilla anguilla</name>
    <name type="common">European freshwater eel</name>
    <name type="synonym">Muraena anguilla</name>
    <dbReference type="NCBI Taxonomy" id="7936"/>
    <lineage>
        <taxon>Eukaryota</taxon>
        <taxon>Metazoa</taxon>
        <taxon>Chordata</taxon>
        <taxon>Craniata</taxon>
        <taxon>Vertebrata</taxon>
        <taxon>Euteleostomi</taxon>
        <taxon>Actinopterygii</taxon>
        <taxon>Neopterygii</taxon>
        <taxon>Teleostei</taxon>
        <taxon>Anguilliformes</taxon>
        <taxon>Anguillidae</taxon>
        <taxon>Anguilla</taxon>
    </lineage>
</organism>
<name>A0A0E9TTP0_ANGAN</name>
<dbReference type="EMBL" id="GBXM01052464">
    <property type="protein sequence ID" value="JAH56113.1"/>
    <property type="molecule type" value="Transcribed_RNA"/>
</dbReference>
<dbReference type="AlphaFoldDB" id="A0A0E9TTP0"/>
<reference evidence="2" key="2">
    <citation type="journal article" date="2015" name="Fish Shellfish Immunol.">
        <title>Early steps in the European eel (Anguilla anguilla)-Vibrio vulnificus interaction in the gills: Role of the RtxA13 toxin.</title>
        <authorList>
            <person name="Callol A."/>
            <person name="Pajuelo D."/>
            <person name="Ebbesson L."/>
            <person name="Teles M."/>
            <person name="MacKenzie S."/>
            <person name="Amaro C."/>
        </authorList>
    </citation>
    <scope>NUCLEOTIDE SEQUENCE</scope>
</reference>
<sequence>MSSSRLSCPWSATPSAASPTGGAAWSPTA</sequence>
<evidence type="ECO:0000256" key="1">
    <source>
        <dbReference type="SAM" id="MobiDB-lite"/>
    </source>
</evidence>
<evidence type="ECO:0000313" key="2">
    <source>
        <dbReference type="EMBL" id="JAH56113.1"/>
    </source>
</evidence>
<reference evidence="2" key="1">
    <citation type="submission" date="2014-11" db="EMBL/GenBank/DDBJ databases">
        <authorList>
            <person name="Amaro Gonzalez C."/>
        </authorList>
    </citation>
    <scope>NUCLEOTIDE SEQUENCE</scope>
</reference>
<protein>
    <submittedName>
        <fullName evidence="2">Uncharacterized protein</fullName>
    </submittedName>
</protein>
<feature type="region of interest" description="Disordered" evidence="1">
    <location>
        <begin position="1"/>
        <end position="29"/>
    </location>
</feature>